<evidence type="ECO:0000256" key="1">
    <source>
        <dbReference type="ARBA" id="ARBA00004651"/>
    </source>
</evidence>
<evidence type="ECO:0000256" key="8">
    <source>
        <dbReference type="SAM" id="Phobius"/>
    </source>
</evidence>
<evidence type="ECO:0000313" key="10">
    <source>
        <dbReference type="Proteomes" id="UP001058860"/>
    </source>
</evidence>
<keyword evidence="7 8" id="KW-0472">Membrane</keyword>
<keyword evidence="6 8" id="KW-1133">Transmembrane helix</keyword>
<proteinExistence type="inferred from homology"/>
<evidence type="ECO:0000256" key="7">
    <source>
        <dbReference type="ARBA" id="ARBA00023136"/>
    </source>
</evidence>
<evidence type="ECO:0000313" key="9">
    <source>
        <dbReference type="EMBL" id="UUY02982.1"/>
    </source>
</evidence>
<evidence type="ECO:0000256" key="3">
    <source>
        <dbReference type="ARBA" id="ARBA00022475"/>
    </source>
</evidence>
<gene>
    <name evidence="9" type="primary">mreD</name>
    <name evidence="9" type="ORF">LRS13_20220</name>
</gene>
<organism evidence="9 10">
    <name type="scientific">Svornostia abyssi</name>
    <dbReference type="NCBI Taxonomy" id="2898438"/>
    <lineage>
        <taxon>Bacteria</taxon>
        <taxon>Bacillati</taxon>
        <taxon>Actinomycetota</taxon>
        <taxon>Thermoleophilia</taxon>
        <taxon>Solirubrobacterales</taxon>
        <taxon>Baekduiaceae</taxon>
        <taxon>Svornostia</taxon>
    </lineage>
</organism>
<dbReference type="EMBL" id="CP088295">
    <property type="protein sequence ID" value="UUY02982.1"/>
    <property type="molecule type" value="Genomic_DNA"/>
</dbReference>
<feature type="transmembrane region" description="Helical" evidence="8">
    <location>
        <begin position="6"/>
        <end position="26"/>
    </location>
</feature>
<comment type="subcellular location">
    <subcellularLocation>
        <location evidence="1">Cell membrane</location>
        <topology evidence="1">Multi-pass membrane protein</topology>
    </subcellularLocation>
</comment>
<dbReference type="Proteomes" id="UP001058860">
    <property type="component" value="Chromosome"/>
</dbReference>
<dbReference type="InterPro" id="IPR007227">
    <property type="entry name" value="Cell_shape_determining_MreD"/>
</dbReference>
<feature type="transmembrane region" description="Helical" evidence="8">
    <location>
        <begin position="100"/>
        <end position="121"/>
    </location>
</feature>
<keyword evidence="10" id="KW-1185">Reference proteome</keyword>
<evidence type="ECO:0000256" key="2">
    <source>
        <dbReference type="ARBA" id="ARBA00007776"/>
    </source>
</evidence>
<dbReference type="RefSeq" id="WP_353863502.1">
    <property type="nucleotide sequence ID" value="NZ_CP088295.1"/>
</dbReference>
<reference evidence="10" key="1">
    <citation type="submission" date="2021-11" db="EMBL/GenBank/DDBJ databases">
        <title>Cultivation dependent microbiological survey of springs from the worlds oldest radium mine currently devoted to the extraction of radon-saturated water.</title>
        <authorList>
            <person name="Kapinusova G."/>
            <person name="Smrhova T."/>
            <person name="Strejcek M."/>
            <person name="Suman J."/>
            <person name="Jani K."/>
            <person name="Pajer P."/>
            <person name="Uhlik O."/>
        </authorList>
    </citation>
    <scope>NUCLEOTIDE SEQUENCE [LARGE SCALE GENOMIC DNA]</scope>
    <source>
        <strain evidence="10">J379</strain>
    </source>
</reference>
<evidence type="ECO:0000256" key="5">
    <source>
        <dbReference type="ARBA" id="ARBA00022960"/>
    </source>
</evidence>
<keyword evidence="3" id="KW-1003">Cell membrane</keyword>
<dbReference type="Pfam" id="PF04093">
    <property type="entry name" value="MreD"/>
    <property type="match status" value="1"/>
</dbReference>
<feature type="transmembrane region" description="Helical" evidence="8">
    <location>
        <begin position="141"/>
        <end position="165"/>
    </location>
</feature>
<name>A0ABY5PEI3_9ACTN</name>
<feature type="transmembrane region" description="Helical" evidence="8">
    <location>
        <begin position="68"/>
        <end position="88"/>
    </location>
</feature>
<comment type="similarity">
    <text evidence="2">Belongs to the MreD family.</text>
</comment>
<keyword evidence="4 8" id="KW-0812">Transmembrane</keyword>
<sequence>MSENRQLQLRVALLGVVTVILQITLVSQLRIAGGIADLVPLVVLAVGLLCGALSGAVFGFAVGFFLDVALFHTLGISSLLLLTIGYVAGRVRDARDPEGAFVPLFGAAAATLAWVLGYAIIQFLLDVEAPVSGVILRQTLVTMLLNMLLALPVYALVRSWLVPALPADPRRRRRRATTTSLSPLQRAR</sequence>
<protein>
    <submittedName>
        <fullName evidence="9">Rod shape-determining protein MreD</fullName>
    </submittedName>
</protein>
<feature type="transmembrane region" description="Helical" evidence="8">
    <location>
        <begin position="38"/>
        <end position="62"/>
    </location>
</feature>
<keyword evidence="5" id="KW-0133">Cell shape</keyword>
<dbReference type="NCBIfam" id="TIGR03426">
    <property type="entry name" value="shape_MreD"/>
    <property type="match status" value="1"/>
</dbReference>
<accession>A0ABY5PEI3</accession>
<evidence type="ECO:0000256" key="4">
    <source>
        <dbReference type="ARBA" id="ARBA00022692"/>
    </source>
</evidence>
<evidence type="ECO:0000256" key="6">
    <source>
        <dbReference type="ARBA" id="ARBA00022989"/>
    </source>
</evidence>